<keyword evidence="5" id="KW-0808">Transferase</keyword>
<organism evidence="9 10">
    <name type="scientific">Xanthomonas oryzae pv. oryzae (strain PXO99A)</name>
    <dbReference type="NCBI Taxonomy" id="360094"/>
    <lineage>
        <taxon>Bacteria</taxon>
        <taxon>Pseudomonadati</taxon>
        <taxon>Pseudomonadota</taxon>
        <taxon>Gammaproteobacteria</taxon>
        <taxon>Lysobacterales</taxon>
        <taxon>Lysobacteraceae</taxon>
        <taxon>Xanthomonas</taxon>
    </lineage>
</organism>
<dbReference type="PANTHER" id="PTHR44998:SF1">
    <property type="entry name" value="UDP-N-ACETYLGLUCOSAMINE--PEPTIDE N-ACETYLGLUCOSAMINYLTRANSFERASE 110 KDA SUBUNIT"/>
    <property type="match status" value="1"/>
</dbReference>
<dbReference type="GO" id="GO:0097363">
    <property type="term" value="F:protein O-acetylglucosaminyltransferase activity"/>
    <property type="evidence" value="ECO:0007669"/>
    <property type="project" value="UniProtKB-EC"/>
</dbReference>
<reference evidence="9 10" key="1">
    <citation type="journal article" date="2008" name="BMC Genomics">
        <title>Genome sequence and rapid evolution of the rice pathogen Xanthomonas oryzae pv. oryzae PXO99A.</title>
        <authorList>
            <person name="Salzberg S.L."/>
            <person name="Sommer D.D."/>
            <person name="Schatz M.C."/>
            <person name="Phillippy A.M."/>
            <person name="Rabinowicz P.D."/>
            <person name="Tsuge S."/>
            <person name="Furutani A."/>
            <person name="Ochiai H."/>
            <person name="Delcher A.L."/>
            <person name="Kelley D."/>
            <person name="Madupu R."/>
            <person name="Puiu D."/>
            <person name="Radune D."/>
            <person name="Shumway M."/>
            <person name="Trapnell C."/>
            <person name="Aparna G."/>
            <person name="Jha G."/>
            <person name="Pandey A."/>
            <person name="Patil P.B."/>
            <person name="Ishihara H."/>
            <person name="Meyer D.F."/>
            <person name="Szurek B."/>
            <person name="Verdier V."/>
            <person name="Koebnik R."/>
            <person name="Dow J.M."/>
            <person name="Ryan R.P."/>
            <person name="Hirata H."/>
            <person name="Tsuyumu S."/>
            <person name="Won Lee S."/>
            <person name="Seo Y.S."/>
            <person name="Sriariyanum M."/>
            <person name="Ronald P.C."/>
            <person name="Sonti R.V."/>
            <person name="Van Sluys M.A."/>
            <person name="Leach J.E."/>
            <person name="White F.F."/>
            <person name="Bogdanove A.J."/>
        </authorList>
    </citation>
    <scope>NUCLEOTIDE SEQUENCE [LARGE SCALE GENOMIC DNA]</scope>
    <source>
        <strain evidence="9 10">PXO99A</strain>
    </source>
</reference>
<dbReference type="AlphaFoldDB" id="A0A0K0GI88"/>
<evidence type="ECO:0000259" key="8">
    <source>
        <dbReference type="Pfam" id="PF13844"/>
    </source>
</evidence>
<dbReference type="SUPFAM" id="SSF48452">
    <property type="entry name" value="TPR-like"/>
    <property type="match status" value="1"/>
</dbReference>
<keyword evidence="6" id="KW-0677">Repeat</keyword>
<dbReference type="InterPro" id="IPR029489">
    <property type="entry name" value="OGT/SEC/SPY_C"/>
</dbReference>
<dbReference type="InterPro" id="IPR019734">
    <property type="entry name" value="TPR_rpt"/>
</dbReference>
<dbReference type="PANTHER" id="PTHR44998">
    <property type="match status" value="1"/>
</dbReference>
<dbReference type="SUPFAM" id="SSF53756">
    <property type="entry name" value="UDP-Glycosyltransferase/glycogen phosphorylase"/>
    <property type="match status" value="1"/>
</dbReference>
<keyword evidence="7" id="KW-0802">TPR repeat</keyword>
<evidence type="ECO:0000313" key="9">
    <source>
        <dbReference type="EMBL" id="ACD57861.1"/>
    </source>
</evidence>
<name>A0A0K0GI88_XANOP</name>
<accession>A0A0K0GI88</accession>
<evidence type="ECO:0000256" key="2">
    <source>
        <dbReference type="ARBA" id="ARBA00005386"/>
    </source>
</evidence>
<dbReference type="Pfam" id="PF13844">
    <property type="entry name" value="Glyco_transf_41"/>
    <property type="match status" value="2"/>
</dbReference>
<dbReference type="Proteomes" id="UP000001740">
    <property type="component" value="Chromosome"/>
</dbReference>
<evidence type="ECO:0000256" key="6">
    <source>
        <dbReference type="ARBA" id="ARBA00022737"/>
    </source>
</evidence>
<feature type="domain" description="O-GlcNAc transferase C-terminal" evidence="8">
    <location>
        <begin position="367"/>
        <end position="552"/>
    </location>
</feature>
<evidence type="ECO:0000256" key="4">
    <source>
        <dbReference type="ARBA" id="ARBA00022676"/>
    </source>
</evidence>
<comment type="similarity">
    <text evidence="2">Belongs to the glycosyltransferase 41 family. O-GlcNAc transferase subfamily.</text>
</comment>
<gene>
    <name evidence="9" type="ordered locus">PXO_04549</name>
</gene>
<comment type="pathway">
    <text evidence="1">Protein modification; protein glycosylation.</text>
</comment>
<sequence length="568" mass="61436">MSAQVPRALLQLREAVRRQPGDLVTWLMLADAELGMGATAAGEAAVQRALALHPGHPEAIARLGRVRWAQQRHAEAATLLQQASDLVPQHPGIALWLGHALEDAGQPEQAAAAYTCAHQLLPDEPYITAQLLNWRRRLCDWRELESLAARVRTAVARGEAAVEPFAFLSEDASAAEQLACARTRAQAIATSLRPLPAAAVRSRGALQLGFVSNGFGAHPTGLLTVAVFEALQHRQPDMQVHLFATSHDDGSEIRARLAQGTRVHDVTALGHLATAQHIRDQGIDLLFDLRGWGGGGRPEVFALRPAPIQINWLAYPGTSGAPWMDYVLGDAVGLPPSLEPFYSEQVLRLPRVFQPSDTSRIVAEPPSRAECGLPELGAVLCCFNNSYKLNPRSMARMLAVLRAVPGCVLWLLSGPGEANARLRAFAQTQGVDPQRLVFMPKLPHPRYLARYRHADLFLDTHPYNAHTTASDALWAGCPVLTTPGETFAARVAGSLNQHLGLDEMNVVDDAAFVAKAIALASDSNALRGVRARLAEQRLRSGVFDMDGFADDLAALLRGVARRSGWLGV</sequence>
<dbReference type="EC" id="2.4.1.255" evidence="3"/>
<dbReference type="Pfam" id="PF13432">
    <property type="entry name" value="TPR_16"/>
    <property type="match status" value="1"/>
</dbReference>
<feature type="domain" description="O-GlcNAc transferase C-terminal" evidence="8">
    <location>
        <begin position="198"/>
        <end position="358"/>
    </location>
</feature>
<dbReference type="SMART" id="SM00028">
    <property type="entry name" value="TPR"/>
    <property type="match status" value="3"/>
</dbReference>
<evidence type="ECO:0000256" key="5">
    <source>
        <dbReference type="ARBA" id="ARBA00022679"/>
    </source>
</evidence>
<proteinExistence type="inferred from homology"/>
<evidence type="ECO:0000256" key="3">
    <source>
        <dbReference type="ARBA" id="ARBA00011970"/>
    </source>
</evidence>
<dbReference type="KEGG" id="xop:PXO_04549"/>
<evidence type="ECO:0000256" key="7">
    <source>
        <dbReference type="ARBA" id="ARBA00022803"/>
    </source>
</evidence>
<evidence type="ECO:0000256" key="1">
    <source>
        <dbReference type="ARBA" id="ARBA00004922"/>
    </source>
</evidence>
<dbReference type="eggNOG" id="COG0457">
    <property type="taxonomic scope" value="Bacteria"/>
</dbReference>
<dbReference type="Gene3D" id="3.40.50.2000">
    <property type="entry name" value="Glycogen Phosphorylase B"/>
    <property type="match status" value="1"/>
</dbReference>
<dbReference type="EMBL" id="CP000967">
    <property type="protein sequence ID" value="ACD57861.1"/>
    <property type="molecule type" value="Genomic_DNA"/>
</dbReference>
<dbReference type="RefSeq" id="WP_012444287.1">
    <property type="nucleotide sequence ID" value="NC_010717.2"/>
</dbReference>
<dbReference type="Gene3D" id="3.40.50.11380">
    <property type="match status" value="1"/>
</dbReference>
<dbReference type="HOGENOM" id="CLU_001721_5_2_6"/>
<dbReference type="InterPro" id="IPR011990">
    <property type="entry name" value="TPR-like_helical_dom_sf"/>
</dbReference>
<dbReference type="eggNOG" id="COG3914">
    <property type="taxonomic scope" value="Bacteria"/>
</dbReference>
<dbReference type="Gene3D" id="1.25.40.10">
    <property type="entry name" value="Tetratricopeptide repeat domain"/>
    <property type="match status" value="1"/>
</dbReference>
<keyword evidence="4" id="KW-0328">Glycosyltransferase</keyword>
<protein>
    <recommendedName>
        <fullName evidence="3">protein O-GlcNAc transferase</fullName>
        <ecNumber evidence="3">2.4.1.255</ecNumber>
    </recommendedName>
</protein>
<evidence type="ECO:0000313" key="10">
    <source>
        <dbReference type="Proteomes" id="UP000001740"/>
    </source>
</evidence>